<evidence type="ECO:0000313" key="1">
    <source>
        <dbReference type="Proteomes" id="UP000035680"/>
    </source>
</evidence>
<evidence type="ECO:0000313" key="2">
    <source>
        <dbReference type="WBParaSite" id="SVE_2011600.1"/>
    </source>
</evidence>
<dbReference type="WBParaSite" id="SVE_2011600.1">
    <property type="protein sequence ID" value="SVE_2011600.1"/>
    <property type="gene ID" value="SVE_2011600"/>
</dbReference>
<organism evidence="1 2">
    <name type="scientific">Strongyloides venezuelensis</name>
    <name type="common">Threadworm</name>
    <dbReference type="NCBI Taxonomy" id="75913"/>
    <lineage>
        <taxon>Eukaryota</taxon>
        <taxon>Metazoa</taxon>
        <taxon>Ecdysozoa</taxon>
        <taxon>Nematoda</taxon>
        <taxon>Chromadorea</taxon>
        <taxon>Rhabditida</taxon>
        <taxon>Tylenchina</taxon>
        <taxon>Panagrolaimomorpha</taxon>
        <taxon>Strongyloidoidea</taxon>
        <taxon>Strongyloididae</taxon>
        <taxon>Strongyloides</taxon>
    </lineage>
</organism>
<name>A0A0K0G5U1_STRVS</name>
<protein>
    <submittedName>
        <fullName evidence="2">HMA domain-containing protein</fullName>
    </submittedName>
</protein>
<accession>A0A0K0G5U1</accession>
<proteinExistence type="predicted"/>
<reference evidence="1" key="1">
    <citation type="submission" date="2014-07" db="EMBL/GenBank/DDBJ databases">
        <authorList>
            <person name="Martin A.A"/>
            <person name="De Silva N."/>
        </authorList>
    </citation>
    <scope>NUCLEOTIDE SEQUENCE</scope>
</reference>
<dbReference type="Proteomes" id="UP000035680">
    <property type="component" value="Unassembled WGS sequence"/>
</dbReference>
<reference evidence="2" key="2">
    <citation type="submission" date="2015-08" db="UniProtKB">
        <authorList>
            <consortium name="WormBaseParasite"/>
        </authorList>
    </citation>
    <scope>IDENTIFICATION</scope>
</reference>
<sequence>MTKCDIMAQFKVISEKKIRCFHCKNKLSKILGNLKLYIDSKRKMTSAGKVISKVYERKIEKKNSEFQKFDQF</sequence>
<keyword evidence="1" id="KW-1185">Reference proteome</keyword>
<dbReference type="AlphaFoldDB" id="A0A0K0G5U1"/>